<comment type="caution">
    <text evidence="2">The sequence shown here is derived from an EMBL/GenBank/DDBJ whole genome shotgun (WGS) entry which is preliminary data.</text>
</comment>
<gene>
    <name evidence="2" type="ORF">H7E68_16435</name>
</gene>
<evidence type="ECO:0000313" key="2">
    <source>
        <dbReference type="EMBL" id="MBB6716293.1"/>
    </source>
</evidence>
<name>A0A7X0SET9_9CLOT</name>
<dbReference type="AlphaFoldDB" id="A0A7X0SET9"/>
<proteinExistence type="predicted"/>
<evidence type="ECO:0000313" key="3">
    <source>
        <dbReference type="Proteomes" id="UP000585258"/>
    </source>
</evidence>
<evidence type="ECO:0000256" key="1">
    <source>
        <dbReference type="SAM" id="Coils"/>
    </source>
</evidence>
<dbReference type="Proteomes" id="UP000585258">
    <property type="component" value="Unassembled WGS sequence"/>
</dbReference>
<accession>A0A7X0SET9</accession>
<protein>
    <submittedName>
        <fullName evidence="2">Uncharacterized protein</fullName>
    </submittedName>
</protein>
<feature type="coiled-coil region" evidence="1">
    <location>
        <begin position="12"/>
        <end position="53"/>
    </location>
</feature>
<reference evidence="2 3" key="1">
    <citation type="submission" date="2020-08" db="EMBL/GenBank/DDBJ databases">
        <title>Clostridia isolated from Swiss meat.</title>
        <authorList>
            <person name="Wambui J."/>
            <person name="Stevens M.J.A."/>
            <person name="Stephan R."/>
        </authorList>
    </citation>
    <scope>NUCLEOTIDE SEQUENCE [LARGE SCALE GENOMIC DNA]</scope>
    <source>
        <strain evidence="2 3">CM001</strain>
    </source>
</reference>
<organism evidence="2 3">
    <name type="scientific">Clostridium gasigenes</name>
    <dbReference type="NCBI Taxonomy" id="94869"/>
    <lineage>
        <taxon>Bacteria</taxon>
        <taxon>Bacillati</taxon>
        <taxon>Bacillota</taxon>
        <taxon>Clostridia</taxon>
        <taxon>Eubacteriales</taxon>
        <taxon>Clostridiaceae</taxon>
        <taxon>Clostridium</taxon>
    </lineage>
</organism>
<dbReference type="EMBL" id="JACKWY010000013">
    <property type="protein sequence ID" value="MBB6716293.1"/>
    <property type="molecule type" value="Genomic_DNA"/>
</dbReference>
<keyword evidence="1" id="KW-0175">Coiled coil</keyword>
<sequence>MGILSIFKKKQVKRASVKREEENGEKEELLEKVDKYNDNFINLNKEIEELIIREVLNVVKYHDKFEELKIRAKIASHNIGEEHINLLPEYLACKIEKPDELKGKYEELGEWPMVVENSILMIIFSYKESGVDILTKIAYGNTSLQLKAINILVRLAKEEVSTEKIIDDIMNNIIKFNDMDKIVILGFASQIKGNNKIIALIQHFYKEFLKDGDVESAYETLVHLINAAQRCTTGHLSFLKFLAMDSEKIDLKKVIDIKEGDKDFIDVINISEFTKIRATLTFYNMNQEDKDINNNLIYLSKNYRDEEVRNEIKRLFESKKCKI</sequence>
<dbReference type="RefSeq" id="WP_185165357.1">
    <property type="nucleotide sequence ID" value="NZ_JACKWY010000013.1"/>
</dbReference>